<dbReference type="EMBL" id="KN672015">
    <property type="protein sequence ID" value="KHM99184.1"/>
    <property type="molecule type" value="Genomic_DNA"/>
</dbReference>
<organism evidence="2">
    <name type="scientific">Glycine soja</name>
    <name type="common">Wild soybean</name>
    <dbReference type="NCBI Taxonomy" id="3848"/>
    <lineage>
        <taxon>Eukaryota</taxon>
        <taxon>Viridiplantae</taxon>
        <taxon>Streptophyta</taxon>
        <taxon>Embryophyta</taxon>
        <taxon>Tracheophyta</taxon>
        <taxon>Spermatophyta</taxon>
        <taxon>Magnoliopsida</taxon>
        <taxon>eudicotyledons</taxon>
        <taxon>Gunneridae</taxon>
        <taxon>Pentapetalae</taxon>
        <taxon>rosids</taxon>
        <taxon>fabids</taxon>
        <taxon>Fabales</taxon>
        <taxon>Fabaceae</taxon>
        <taxon>Papilionoideae</taxon>
        <taxon>50 kb inversion clade</taxon>
        <taxon>NPAAA clade</taxon>
        <taxon>indigoferoid/millettioid clade</taxon>
        <taxon>Phaseoleae</taxon>
        <taxon>Glycine</taxon>
        <taxon>Glycine subgen. Soja</taxon>
    </lineage>
</organism>
<name>A0A0B2NQ66_GLYSO</name>
<reference evidence="2" key="1">
    <citation type="submission" date="2014-07" db="EMBL/GenBank/DDBJ databases">
        <title>Identification of a novel salt tolerance gene in wild soybean by whole-genome sequencing.</title>
        <authorList>
            <person name="Lam H.-M."/>
            <person name="Qi X."/>
            <person name="Li M.-W."/>
            <person name="Liu X."/>
            <person name="Xie M."/>
            <person name="Ni M."/>
            <person name="Xu X."/>
        </authorList>
    </citation>
    <scope>NUCLEOTIDE SEQUENCE [LARGE SCALE GENOMIC DNA]</scope>
    <source>
        <tissue evidence="2">Root</tissue>
    </source>
</reference>
<evidence type="ECO:0000313" key="2">
    <source>
        <dbReference type="EMBL" id="KHM99184.1"/>
    </source>
</evidence>
<dbReference type="Proteomes" id="UP000053555">
    <property type="component" value="Unassembled WGS sequence"/>
</dbReference>
<protein>
    <submittedName>
        <fullName evidence="2">Protein argonaute 10</fullName>
    </submittedName>
</protein>
<evidence type="ECO:0000259" key="1">
    <source>
        <dbReference type="Pfam" id="PF02171"/>
    </source>
</evidence>
<gene>
    <name evidence="2" type="ORF">glysoja_046024</name>
</gene>
<dbReference type="InterPro" id="IPR003165">
    <property type="entry name" value="Piwi"/>
</dbReference>
<proteinExistence type="predicted"/>
<dbReference type="GO" id="GO:0003676">
    <property type="term" value="F:nucleic acid binding"/>
    <property type="evidence" value="ECO:0007669"/>
    <property type="project" value="InterPro"/>
</dbReference>
<dbReference type="Pfam" id="PF02171">
    <property type="entry name" value="Piwi"/>
    <property type="match status" value="1"/>
</dbReference>
<dbReference type="AlphaFoldDB" id="A0A0B2NQ66"/>
<feature type="domain" description="Piwi" evidence="1">
    <location>
        <begin position="1"/>
        <end position="79"/>
    </location>
</feature>
<accession>A0A0B2NQ66</accession>
<dbReference type="Gene3D" id="3.30.420.10">
    <property type="entry name" value="Ribonuclease H-like superfamily/Ribonuclease H"/>
    <property type="match status" value="1"/>
</dbReference>
<dbReference type="PANTHER" id="PTHR22891">
    <property type="entry name" value="EUKARYOTIC TRANSLATION INITIATION FACTOR 2C"/>
    <property type="match status" value="1"/>
</dbReference>
<dbReference type="InterPro" id="IPR036397">
    <property type="entry name" value="RNaseH_sf"/>
</dbReference>
<sequence>MGGRNIVLVDAISCRIPLVSDISSIIFGADATHPRNGEDSNPSLLDVVASQHWPELKKCVGLVCAQAHRQELIQDSYKMWHNLVHALVSGGMIQ</sequence>